<name>A0A0A8HAB9_9BACT</name>
<dbReference type="GO" id="GO:0003723">
    <property type="term" value="F:RNA binding"/>
    <property type="evidence" value="ECO:0007669"/>
    <property type="project" value="UniProtKB-KW"/>
</dbReference>
<dbReference type="OrthoDB" id="5334617at2"/>
<proteinExistence type="predicted"/>
<dbReference type="AlphaFoldDB" id="A0A0A8HAB9"/>
<evidence type="ECO:0000313" key="3">
    <source>
        <dbReference type="EMBL" id="AJC90991.1"/>
    </source>
</evidence>
<keyword evidence="2" id="KW-0694">RNA-binding</keyword>
<sequence length="81" mass="9292">MVENFLREYAKLIVDFPEKVDIQRQNLENNFAEIIIYVDPSDTGKLIGKNGKLINAIKTVIMAYKVKDATSYRITVKAIEE</sequence>
<dbReference type="InterPro" id="IPR015946">
    <property type="entry name" value="KH_dom-like_a/b"/>
</dbReference>
<dbReference type="KEGG" id="csm:CSUB8521_1159"/>
<protein>
    <submittedName>
        <fullName evidence="3">Putative RNA-binding protein (KH domain)</fullName>
    </submittedName>
</protein>
<dbReference type="Proteomes" id="UP000031135">
    <property type="component" value="Chromosome"/>
</dbReference>
<dbReference type="EMBL" id="CP007772">
    <property type="protein sequence ID" value="AJC90991.1"/>
    <property type="molecule type" value="Genomic_DNA"/>
</dbReference>
<dbReference type="RefSeq" id="WP_012661701.1">
    <property type="nucleotide sequence ID" value="NZ_CP007772.1"/>
</dbReference>
<evidence type="ECO:0000313" key="4">
    <source>
        <dbReference type="Proteomes" id="UP000031135"/>
    </source>
</evidence>
<dbReference type="InterPro" id="IPR009019">
    <property type="entry name" value="KH_sf_prok-type"/>
</dbReference>
<dbReference type="Gene3D" id="3.30.300.20">
    <property type="match status" value="1"/>
</dbReference>
<dbReference type="PANTHER" id="PTHR34654">
    <property type="entry name" value="UPF0109 PROTEIN SCO5592"/>
    <property type="match status" value="1"/>
</dbReference>
<dbReference type="SUPFAM" id="SSF54814">
    <property type="entry name" value="Prokaryotic type KH domain (KH-domain type II)"/>
    <property type="match status" value="1"/>
</dbReference>
<accession>A0A0A8HAB9</accession>
<reference evidence="3 4" key="1">
    <citation type="journal article" date="2014" name="Genome Biol. Evol.">
        <title>Comparative Genomics of the Campylobacter lari Group.</title>
        <authorList>
            <person name="Miller W.G."/>
            <person name="Yee E."/>
            <person name="Chapman M.H."/>
            <person name="Smith T.P."/>
            <person name="Bono J.L."/>
            <person name="Huynh S."/>
            <person name="Parker C.T."/>
            <person name="Vandamme P."/>
            <person name="Luong K."/>
            <person name="Korlach J."/>
        </authorList>
    </citation>
    <scope>NUCLEOTIDE SEQUENCE [LARGE SCALE GENOMIC DNA]</scope>
    <source>
        <strain evidence="3 4">LMG 24374</strain>
    </source>
</reference>
<evidence type="ECO:0000256" key="1">
    <source>
        <dbReference type="ARBA" id="ARBA00022490"/>
    </source>
</evidence>
<dbReference type="CDD" id="cd22533">
    <property type="entry name" value="KH-II_YlqC-like"/>
    <property type="match status" value="1"/>
</dbReference>
<dbReference type="PANTHER" id="PTHR34654:SF1">
    <property type="entry name" value="RNA-BINDING PROTEIN KHPA"/>
    <property type="match status" value="1"/>
</dbReference>
<gene>
    <name evidence="3" type="ORF">CSUB8521_1159</name>
</gene>
<dbReference type="GeneID" id="93005034"/>
<organism evidence="3 4">
    <name type="scientific">Campylobacter subantarcticus LMG 24374</name>
    <dbReference type="NCBI Taxonomy" id="1388751"/>
    <lineage>
        <taxon>Bacteria</taxon>
        <taxon>Pseudomonadati</taxon>
        <taxon>Campylobacterota</taxon>
        <taxon>Epsilonproteobacteria</taxon>
        <taxon>Campylobacterales</taxon>
        <taxon>Campylobacteraceae</taxon>
        <taxon>Campylobacter</taxon>
    </lineage>
</organism>
<dbReference type="HOGENOM" id="CLU_132074_1_0_7"/>
<keyword evidence="1" id="KW-0963">Cytoplasm</keyword>
<dbReference type="Pfam" id="PF13083">
    <property type="entry name" value="KH_KhpA-B"/>
    <property type="match status" value="1"/>
</dbReference>
<evidence type="ECO:0000256" key="2">
    <source>
        <dbReference type="ARBA" id="ARBA00022884"/>
    </source>
</evidence>
<dbReference type="InterPro" id="IPR020627">
    <property type="entry name" value="KhpA"/>
</dbReference>